<organism evidence="1 2">
    <name type="scientific">Racocetra fulgida</name>
    <dbReference type="NCBI Taxonomy" id="60492"/>
    <lineage>
        <taxon>Eukaryota</taxon>
        <taxon>Fungi</taxon>
        <taxon>Fungi incertae sedis</taxon>
        <taxon>Mucoromycota</taxon>
        <taxon>Glomeromycotina</taxon>
        <taxon>Glomeromycetes</taxon>
        <taxon>Diversisporales</taxon>
        <taxon>Gigasporaceae</taxon>
        <taxon>Racocetra</taxon>
    </lineage>
</organism>
<reference evidence="1" key="1">
    <citation type="submission" date="2021-06" db="EMBL/GenBank/DDBJ databases">
        <authorList>
            <person name="Kallberg Y."/>
            <person name="Tangrot J."/>
            <person name="Rosling A."/>
        </authorList>
    </citation>
    <scope>NUCLEOTIDE SEQUENCE</scope>
    <source>
        <strain evidence="1">IN212</strain>
    </source>
</reference>
<dbReference type="AlphaFoldDB" id="A0A9N9N311"/>
<dbReference type="Proteomes" id="UP000789396">
    <property type="component" value="Unassembled WGS sequence"/>
</dbReference>
<proteinExistence type="predicted"/>
<keyword evidence="2" id="KW-1185">Reference proteome</keyword>
<accession>A0A9N9N311</accession>
<protein>
    <submittedName>
        <fullName evidence="1">14608_t:CDS:1</fullName>
    </submittedName>
</protein>
<name>A0A9N9N311_9GLOM</name>
<dbReference type="EMBL" id="CAJVPZ010020269">
    <property type="protein sequence ID" value="CAG8699464.1"/>
    <property type="molecule type" value="Genomic_DNA"/>
</dbReference>
<evidence type="ECO:0000313" key="1">
    <source>
        <dbReference type="EMBL" id="CAG8699464.1"/>
    </source>
</evidence>
<evidence type="ECO:0000313" key="2">
    <source>
        <dbReference type="Proteomes" id="UP000789396"/>
    </source>
</evidence>
<sequence length="45" mass="5141">MYKLNTSSKFSEAKINDELKAIDNKFKAKDNKSKAEFNNEANSDI</sequence>
<gene>
    <name evidence="1" type="ORF">RFULGI_LOCUS10345</name>
</gene>
<feature type="non-terminal residue" evidence="1">
    <location>
        <position position="45"/>
    </location>
</feature>
<comment type="caution">
    <text evidence="1">The sequence shown here is derived from an EMBL/GenBank/DDBJ whole genome shotgun (WGS) entry which is preliminary data.</text>
</comment>